<dbReference type="PANTHER" id="PTHR35580:SF1">
    <property type="entry name" value="PHYTASE-LIKE DOMAIN-CONTAINING PROTEIN"/>
    <property type="match status" value="1"/>
</dbReference>
<keyword evidence="4" id="KW-1185">Reference proteome</keyword>
<feature type="chain" id="PRO_5042989719" description="Trimeric autotransporter adhesin YadA-like head domain-containing protein" evidence="1">
    <location>
        <begin position="21"/>
        <end position="1920"/>
    </location>
</feature>
<dbReference type="Proteomes" id="UP001304300">
    <property type="component" value="Chromosome"/>
</dbReference>
<protein>
    <recommendedName>
        <fullName evidence="2">Trimeric autotransporter adhesin YadA-like head domain-containing protein</fullName>
    </recommendedName>
</protein>
<gene>
    <name evidence="3" type="ORF">RZN69_03795</name>
</gene>
<dbReference type="Gene3D" id="2.150.10.10">
    <property type="entry name" value="Serralysin-like metalloprotease, C-terminal"/>
    <property type="match status" value="5"/>
</dbReference>
<dbReference type="GO" id="GO:0019867">
    <property type="term" value="C:outer membrane"/>
    <property type="evidence" value="ECO:0007669"/>
    <property type="project" value="InterPro"/>
</dbReference>
<feature type="signal peptide" evidence="1">
    <location>
        <begin position="1"/>
        <end position="20"/>
    </location>
</feature>
<dbReference type="KEGG" id="puo:RZN69_03795"/>
<reference evidence="3 4" key="1">
    <citation type="submission" date="2023-10" db="EMBL/GenBank/DDBJ databases">
        <title>Rubellicoccus peritrichatus gen. nov., sp. nov., isolated from an algae of coral reef tank.</title>
        <authorList>
            <person name="Luo J."/>
        </authorList>
    </citation>
    <scope>NUCLEOTIDE SEQUENCE [LARGE SCALE GENOMIC DNA]</scope>
    <source>
        <strain evidence="3 4">CR14</strain>
    </source>
</reference>
<dbReference type="CDD" id="cd12820">
    <property type="entry name" value="LbR_YadA-like"/>
    <property type="match status" value="3"/>
</dbReference>
<organism evidence="3 4">
    <name type="scientific">Rubellicoccus peritrichatus</name>
    <dbReference type="NCBI Taxonomy" id="3080537"/>
    <lineage>
        <taxon>Bacteria</taxon>
        <taxon>Pseudomonadati</taxon>
        <taxon>Verrucomicrobiota</taxon>
        <taxon>Opitutia</taxon>
        <taxon>Puniceicoccales</taxon>
        <taxon>Cerasicoccaceae</taxon>
        <taxon>Rubellicoccus</taxon>
    </lineage>
</organism>
<evidence type="ECO:0000259" key="2">
    <source>
        <dbReference type="Pfam" id="PF05658"/>
    </source>
</evidence>
<sequence length="1920" mass="200396">MKKSTRILQIAALASLSGLASIQAQTPLLGDHSVTGNLTVEGTGGLTVDYDLQVNGSQFWLGTWTSPNPDVNTLLIQTDSVLNPAEIKFSALPTDAKFIWEKNANATAAQLMQLSENGVLTLYNPANSDTIVLDTTSGGSLTVNGSEVVTQSPSGVIDVDGNLTFNDSTFSANLYADNDTVLGNNDGSPQATGDVLASDTSLKIGRIGLGVPPTLAGVGGWADYPGLFGDGKTISFWGFQDASDDYEEYLRITLGTYQSGAYQTPSIAFLNTDHFSVRKFSTAQKHSLYLKNDGTNSQFAFRWDEAVNPTIEEDFWINSDAKISGKLTVTNSIEAQSNTSVTAPAVITNFKVEDNGVIWAGEGADFDSTYQIPTGTGDRFMWIPEKGAIRFGGHELLTDVWDYTNIGDHSVSWGVDNKSAARYSTTWGYHNEATNAGATAWGRYGEATGSHATSWGRHTDAYGDYSTAWGNFTDALGAYATSWGHYTKAESTYSTALGQYNVGGVDSLNNGETVWLDLDPVLEVGIGDDNLNRSNALTILKNGQTTLENKFWDDANPTTVPVDVNASEGRALVVEGHAEFEGNITLQDGTVINGADDLQDAVLVSIGGSSLISADSSDRVAIGDGHTVTGTDAIAWGDSNVADKTRSTAWGFSNEATGSGSTAWGYNTEATNNQATAWGDNTAANGISATAWNNRTIASGDDSTAWGYYSTASGLRSTAWGGRSIAESSYSTALGLFNEGGFITIDDGDDTNDGDTQWFELDPLFEIGNGVDNANRSNALTVLKNGQTTLENKHWDNANPTTVPVDANASGGRALVVEGHAEFEGNITLQDGTVINGADDLQDATQLVDSLGNPVASVDGSGNLTIDIDSTVTFGGPVLANDSLQIGNASAIDEVTAANLVELSELLAFPDTGAQDWVTNLYGSNVYVAGVGADSSNNRYIAGSFKDNLVVGDTILTNAGHTDIFVIKLDANGTILWAVSFGDNSMDIADAISVSSNGTLAIAGHFSSANLEIVPGQVLPRPGGSGFEVFVARLDSSNGAPIWAQSFGGNDTELPEYISVNDSGAVTVAGDFKSDSLQIGTDTLVNTDVSTENIFVARMAASDGAPVWAKSFASNNSTYDFSGGLSTNTSGDVFVAGYFRGTSIDIGSITLNAVSRTDIFVARLDGSNGSTIWAESYSGADSFEYPYALTLDNNGDVLIGGRFGGPDLVFGSTTLIRTGSFDVFVALLSAGTGAPIWAKSFPGNGDDRATALSVASSGEVIVGGYYSGSAVPLEIVPGEPLQNAGSTDIFVAGLNGSTGAPIWARSFGDSKGDLLTSLVVAPDNKISITTLTGSAVNFGSQVGFDASLYTFDSNWLQSYSPSVPSQTGLSIYGSSADGNNAIALGARSLAEGDNSLALGSDNVAVGDNATALGANTKANSYLSTVLGRYNSGDFDAANNGDTAWVELDSLFEIGNGVNENDRTNAVTVLKNGQTTLENRYWDALDPFTIPSDADASEGQALVVNGHSQLNGNVGIGPNADGSRPLMVEATIDGVPAAKFSANSSNAHVIEVNTTKVDGGQADIMFMQNSVQRASILHRGNQFEIWTNVDGVGGSWKNNVAFYEDGRTLFRGRFDDPANADSMETITVNQGYIRSSAGLKTPNGSVDTKDLNVTGDADFGGSIILADGTPINSKDDLQNAVLDSSTSTGVHVLTQDSTNNADWGTNSTTALGSSSTVWGDGNTVESSHSTAWGLETTAKGQRSTAWGHRSEAQTANSTAWGYFGKAIGSNSTAWGFWTIAESFLSTAIGRYNVGGVDAGNSGSALWVELDPLFEIGIGTSTTERANAVTVLKNGQTTLENKYWFDAVDTNDNGIIDAGEDPATIPGDPDGAIAGNQSSEGRALVVNGHAEVGGNLTVNGSVTIAHIPAQGGLSMGDYGGGL</sequence>
<evidence type="ECO:0000256" key="1">
    <source>
        <dbReference type="SAM" id="SignalP"/>
    </source>
</evidence>
<name>A0AAQ3LHK2_9BACT</name>
<dbReference type="Pfam" id="PF05658">
    <property type="entry name" value="YadA_head"/>
    <property type="match status" value="5"/>
</dbReference>
<dbReference type="PANTHER" id="PTHR35580">
    <property type="entry name" value="CELL SURFACE GLYCOPROTEIN (S-LAYER PROTEIN)-LIKE PROTEIN"/>
    <property type="match status" value="1"/>
</dbReference>
<keyword evidence="1" id="KW-0732">Signal</keyword>
<evidence type="ECO:0000313" key="4">
    <source>
        <dbReference type="Proteomes" id="UP001304300"/>
    </source>
</evidence>
<dbReference type="InterPro" id="IPR008640">
    <property type="entry name" value="Adhesin_Head_dom"/>
</dbReference>
<feature type="domain" description="Trimeric autotransporter adhesin YadA-like head" evidence="2">
    <location>
        <begin position="1372"/>
        <end position="1388"/>
    </location>
</feature>
<feature type="domain" description="Trimeric autotransporter adhesin YadA-like head" evidence="2">
    <location>
        <begin position="656"/>
        <end position="681"/>
    </location>
</feature>
<dbReference type="InterPro" id="IPR011049">
    <property type="entry name" value="Serralysin-like_metalloprot_C"/>
</dbReference>
<accession>A0AAQ3LHK2</accession>
<evidence type="ECO:0000313" key="3">
    <source>
        <dbReference type="EMBL" id="WOO42199.1"/>
    </source>
</evidence>
<proteinExistence type="predicted"/>
<feature type="domain" description="Trimeric autotransporter adhesin YadA-like head" evidence="2">
    <location>
        <begin position="698"/>
        <end position="722"/>
    </location>
</feature>
<dbReference type="SUPFAM" id="SSF101967">
    <property type="entry name" value="Adhesin YadA, collagen-binding domain"/>
    <property type="match status" value="4"/>
</dbReference>
<feature type="domain" description="Trimeric autotransporter adhesin YadA-like head" evidence="2">
    <location>
        <begin position="1737"/>
        <end position="1761"/>
    </location>
</feature>
<dbReference type="InterPro" id="IPR052918">
    <property type="entry name" value="Motility_Chemotaxis_Reg"/>
</dbReference>
<feature type="domain" description="Trimeric autotransporter adhesin YadA-like head" evidence="2">
    <location>
        <begin position="1390"/>
        <end position="1416"/>
    </location>
</feature>
<dbReference type="RefSeq" id="WP_317834684.1">
    <property type="nucleotide sequence ID" value="NZ_CP136920.1"/>
</dbReference>
<dbReference type="EMBL" id="CP136920">
    <property type="protein sequence ID" value="WOO42199.1"/>
    <property type="molecule type" value="Genomic_DNA"/>
</dbReference>